<dbReference type="PROSITE" id="PS51257">
    <property type="entry name" value="PROKAR_LIPOPROTEIN"/>
    <property type="match status" value="1"/>
</dbReference>
<reference evidence="1 2" key="1">
    <citation type="journal article" date="2009" name="Appl. Environ. Microbiol.">
        <title>Novel features of the polysaccharide-digesting gliding bacterium Flavobacterium johnsoniae as revealed by genome sequence analysis.</title>
        <authorList>
            <person name="McBride M.J."/>
            <person name="Xie G."/>
            <person name="Martens E.C."/>
            <person name="Lapidus A."/>
            <person name="Henrissat B."/>
            <person name="Rhodes R.G."/>
            <person name="Goltsman E."/>
            <person name="Wang W."/>
            <person name="Xu J."/>
            <person name="Hunnicutt D.W."/>
            <person name="Staroscik A.M."/>
            <person name="Hoover T.R."/>
            <person name="Cheng Y.Q."/>
            <person name="Stein J.L."/>
        </authorList>
    </citation>
    <scope>NUCLEOTIDE SEQUENCE [LARGE SCALE GENOMIC DNA]</scope>
    <source>
        <strain evidence="2">ATCC 17061 / DSM 2064 / JCM 8514 / BCRC 14874 / CCUG 350202 / NBRC 14942 / NCIMB 11054 / UW101</strain>
    </source>
</reference>
<keyword evidence="2" id="KW-1185">Reference proteome</keyword>
<sequence>MRSCLIIFMNIFFISCNNELKYGYVYDIKMNVPIENVKVFDADNNITSYTNKDGYFELSYTQNYPSKLIFSAKNYKIDTLPSFGCSNSGETSNKCFRGQRIYLYPQK</sequence>
<dbReference type="InterPro" id="IPR008969">
    <property type="entry name" value="CarboxyPept-like_regulatory"/>
</dbReference>
<name>A5FCX9_FLAJ1</name>
<dbReference type="SUPFAM" id="SSF49464">
    <property type="entry name" value="Carboxypeptidase regulatory domain-like"/>
    <property type="match status" value="1"/>
</dbReference>
<dbReference type="AlphaFoldDB" id="A5FCX9"/>
<dbReference type="STRING" id="376686.Fjoh_3929"/>
<proteinExistence type="predicted"/>
<dbReference type="HOGENOM" id="CLU_2206164_0_0_10"/>
<organism evidence="1 2">
    <name type="scientific">Flavobacterium johnsoniae (strain ATCC 17061 / DSM 2064 / JCM 8514 / BCRC 14874 / CCUG 350202 / NBRC 14942 / NCIMB 11054 / UW101)</name>
    <name type="common">Cytophaga johnsonae</name>
    <dbReference type="NCBI Taxonomy" id="376686"/>
    <lineage>
        <taxon>Bacteria</taxon>
        <taxon>Pseudomonadati</taxon>
        <taxon>Bacteroidota</taxon>
        <taxon>Flavobacteriia</taxon>
        <taxon>Flavobacteriales</taxon>
        <taxon>Flavobacteriaceae</taxon>
        <taxon>Flavobacterium</taxon>
    </lineage>
</organism>
<dbReference type="EMBL" id="CP000685">
    <property type="protein sequence ID" value="ABQ06939.1"/>
    <property type="molecule type" value="Genomic_DNA"/>
</dbReference>
<accession>A5FCX9</accession>
<dbReference type="KEGG" id="fjo:Fjoh_3929"/>
<dbReference type="Pfam" id="PF13715">
    <property type="entry name" value="CarbopepD_reg_2"/>
    <property type="match status" value="1"/>
</dbReference>
<gene>
    <name evidence="1" type="ordered locus">Fjoh_3929</name>
</gene>
<evidence type="ECO:0000313" key="2">
    <source>
        <dbReference type="Proteomes" id="UP000006694"/>
    </source>
</evidence>
<protein>
    <recommendedName>
        <fullName evidence="3">Carboxypeptidase regulatory-like domain-containing protein</fullName>
    </recommendedName>
</protein>
<evidence type="ECO:0000313" key="1">
    <source>
        <dbReference type="EMBL" id="ABQ06939.1"/>
    </source>
</evidence>
<dbReference type="Proteomes" id="UP000006694">
    <property type="component" value="Chromosome"/>
</dbReference>
<evidence type="ECO:0008006" key="3">
    <source>
        <dbReference type="Google" id="ProtNLM"/>
    </source>
</evidence>